<dbReference type="RefSeq" id="WP_129314559.1">
    <property type="nucleotide sequence ID" value="NZ_NOIQ01000002.1"/>
</dbReference>
<comment type="cofactor">
    <cofactor evidence="1">
        <name>FAD</name>
        <dbReference type="ChEBI" id="CHEBI:57692"/>
    </cofactor>
</comment>
<proteinExistence type="inferred from homology"/>
<dbReference type="PRINTS" id="PR00757">
    <property type="entry name" value="AMINEOXDASEF"/>
</dbReference>
<name>A0A7K1LJH3_9MICC</name>
<evidence type="ECO:0000313" key="8">
    <source>
        <dbReference type="Proteomes" id="UP000462152"/>
    </source>
</evidence>
<dbReference type="InterPro" id="IPR036188">
    <property type="entry name" value="FAD/NAD-bd_sf"/>
</dbReference>
<comment type="similarity">
    <text evidence="2">Belongs to the flavin monoamine oxidase family.</text>
</comment>
<keyword evidence="8" id="KW-1185">Reference proteome</keyword>
<keyword evidence="3" id="KW-0560">Oxidoreductase</keyword>
<dbReference type="Proteomes" id="UP000462152">
    <property type="component" value="Unassembled WGS sequence"/>
</dbReference>
<evidence type="ECO:0000256" key="5">
    <source>
        <dbReference type="SAM" id="MobiDB-lite"/>
    </source>
</evidence>
<evidence type="ECO:0000256" key="1">
    <source>
        <dbReference type="ARBA" id="ARBA00001974"/>
    </source>
</evidence>
<dbReference type="PANTHER" id="PTHR43563">
    <property type="entry name" value="AMINE OXIDASE"/>
    <property type="match status" value="1"/>
</dbReference>
<dbReference type="Gene3D" id="3.90.660.10">
    <property type="match status" value="1"/>
</dbReference>
<organism evidence="7 8">
    <name type="scientific">Rothia koreensis</name>
    <dbReference type="NCBI Taxonomy" id="592378"/>
    <lineage>
        <taxon>Bacteria</taxon>
        <taxon>Bacillati</taxon>
        <taxon>Actinomycetota</taxon>
        <taxon>Actinomycetes</taxon>
        <taxon>Micrococcales</taxon>
        <taxon>Micrococcaceae</taxon>
        <taxon>Rothia</taxon>
    </lineage>
</organism>
<accession>A0A7K1LJH3</accession>
<protein>
    <submittedName>
        <fullName evidence="7">FAD-dependent oxidoreductase</fullName>
    </submittedName>
</protein>
<sequence length="445" mass="49654">MMQTYDAVVVGAGFAGLVAARELGRKNKKVLVLEARDRIGGRTWTDHRLGRDLELGGTWVHWTQPHVWSEISRYGLEVTRGPRAERTYWYSGGHVETGDLEEFMDLIDPGMTRLLEDTTDWIPRPDTPLANEKLAEADAVTLQERLDALNLPPEEQDANAAAWVGHFNGPPDRSSFVNGLRWTAAAAGHWKLMHESTAIFRLKEGTKTLAARIAEESGAEILLDSPVRAIRQDDDGATVEFGDRQEVRARDVVVTLPQNVLDRIEYSPELSSAKKSSSEEKTASQGIKVWIRVKGPIEPFFAYSTPRHPLSVIRTEYVGEDDAVLVAFGADASRLDIEDIEQVREAVRAWRDDLEVLEATGHDWMSDEWAGETWMISRPHQFTTYHEHMSRAEGRVHFASGDFANIWAGFIDGAIESGFRVAREIDDADQDTGPEGTGPAPQGEQ</sequence>
<dbReference type="OrthoDB" id="337830at2"/>
<dbReference type="InterPro" id="IPR050703">
    <property type="entry name" value="Flavin_MAO"/>
</dbReference>
<feature type="domain" description="Amine oxidase" evidence="6">
    <location>
        <begin position="14"/>
        <end position="425"/>
    </location>
</feature>
<dbReference type="Gene3D" id="3.50.50.60">
    <property type="entry name" value="FAD/NAD(P)-binding domain"/>
    <property type="match status" value="1"/>
</dbReference>
<evidence type="ECO:0000256" key="3">
    <source>
        <dbReference type="ARBA" id="ARBA00023002"/>
    </source>
</evidence>
<feature type="binding site" evidence="4">
    <location>
        <position position="328"/>
    </location>
    <ligand>
        <name>substrate</name>
    </ligand>
</feature>
<evidence type="ECO:0000256" key="2">
    <source>
        <dbReference type="ARBA" id="ARBA00005995"/>
    </source>
</evidence>
<feature type="binding site" evidence="4">
    <location>
        <position position="227"/>
    </location>
    <ligand>
        <name>FAD</name>
        <dbReference type="ChEBI" id="CHEBI:57692"/>
    </ligand>
</feature>
<dbReference type="SUPFAM" id="SSF51905">
    <property type="entry name" value="FAD/NAD(P)-binding domain"/>
    <property type="match status" value="1"/>
</dbReference>
<dbReference type="AlphaFoldDB" id="A0A7K1LJH3"/>
<dbReference type="EMBL" id="WOGT01000004">
    <property type="protein sequence ID" value="MUN55193.1"/>
    <property type="molecule type" value="Genomic_DNA"/>
</dbReference>
<feature type="region of interest" description="Disordered" evidence="5">
    <location>
        <begin position="426"/>
        <end position="445"/>
    </location>
</feature>
<dbReference type="PANTHER" id="PTHR43563:SF1">
    <property type="entry name" value="AMINE OXIDASE [FLAVIN-CONTAINING] B"/>
    <property type="match status" value="1"/>
</dbReference>
<dbReference type="InterPro" id="IPR002937">
    <property type="entry name" value="Amino_oxidase"/>
</dbReference>
<dbReference type="GO" id="GO:0016491">
    <property type="term" value="F:oxidoreductase activity"/>
    <property type="evidence" value="ECO:0007669"/>
    <property type="project" value="UniProtKB-KW"/>
</dbReference>
<dbReference type="Gene3D" id="1.10.405.10">
    <property type="entry name" value="Guanine Nucleotide Dissociation Inhibitor, domain 1"/>
    <property type="match status" value="1"/>
</dbReference>
<evidence type="ECO:0000259" key="6">
    <source>
        <dbReference type="Pfam" id="PF01593"/>
    </source>
</evidence>
<reference evidence="7 8" key="1">
    <citation type="submission" date="2019-12" db="EMBL/GenBank/DDBJ databases">
        <authorList>
            <person name="Li J."/>
            <person name="Shi Y."/>
            <person name="Xu G."/>
            <person name="Xiao D."/>
            <person name="Ran X."/>
        </authorList>
    </citation>
    <scope>NUCLEOTIDE SEQUENCE [LARGE SCALE GENOMIC DNA]</scope>
    <source>
        <strain evidence="7 8">JCM 15915</strain>
    </source>
</reference>
<dbReference type="Pfam" id="PF01593">
    <property type="entry name" value="Amino_oxidase"/>
    <property type="match status" value="1"/>
</dbReference>
<feature type="binding site" evidence="4">
    <location>
        <begin position="34"/>
        <end position="35"/>
    </location>
    <ligand>
        <name>FAD</name>
        <dbReference type="ChEBI" id="CHEBI:57692"/>
    </ligand>
</feature>
<dbReference type="InterPro" id="IPR001613">
    <property type="entry name" value="Flavin_amine_oxidase"/>
</dbReference>
<evidence type="ECO:0000313" key="7">
    <source>
        <dbReference type="EMBL" id="MUN55193.1"/>
    </source>
</evidence>
<gene>
    <name evidence="7" type="ORF">GMA10_08205</name>
</gene>
<evidence type="ECO:0000256" key="4">
    <source>
        <dbReference type="PIRSR" id="PIRSR601613-1"/>
    </source>
</evidence>
<comment type="caution">
    <text evidence="7">The sequence shown here is derived from an EMBL/GenBank/DDBJ whole genome shotgun (WGS) entry which is preliminary data.</text>
</comment>